<dbReference type="OrthoDB" id="3915723at2"/>
<protein>
    <submittedName>
        <fullName evidence="2">Uncharacterized protein</fullName>
    </submittedName>
</protein>
<keyword evidence="1" id="KW-0175">Coiled coil</keyword>
<sequence length="575" mass="60172">MKRREQSQTEQLRRALTEREAQLHEAQARLAALEGSTSLQVGRALTAAAKRPARGLVRLPRDLYRLWRGSTRTRQAAGRRRPAQPVRSYEAERQESRLLAGTVGPLDGRLVVAGVLSPEARAAVDPYIRVVPLRPHDAQAVFDSVDVDAVLVTASATAPGTAWAHAGDPAASDRTRALRWVVEAAAARGVPSILVADAPAPPALAWLGFDHVHEGDLGVPLHRFNPVAVEPDRDPVPVHVPAATPERGRTAAALEALTGAGLRSAQPHWSGLPDVLRGSDAAVVTDPSLAERALACGTRVLLLAPSPTGRGGLDDGAHVVDPGPRGPGAEGIAMGLAQVREAGPLGAEELRLALRRLYLSAATPVRLAEIFGQVTLAPGSGGSDLPLRERRVTLLALPADDGTSLALAEDALKQEWPPAEVVVPEESAHLTGVERLRAHGLPVRTVPGVGTDSASPAAWARLAEAADTPWVALWREPRGAAFLADAVCAAECSGADAVGPVAAAWGTPGERTPADADAVDWAGADRDYVFVGAIQPELARRGLLVRALHPGVWNRHGARLLALGPLSGRSSGGAD</sequence>
<dbReference type="EMBL" id="FUWS01000005">
    <property type="protein sequence ID" value="SKA04854.1"/>
    <property type="molecule type" value="Genomic_DNA"/>
</dbReference>
<accession>A0A1T4QMD1</accession>
<dbReference type="STRING" id="1122192.SAMN02745673_02313"/>
<evidence type="ECO:0000313" key="2">
    <source>
        <dbReference type="EMBL" id="SKA04854.1"/>
    </source>
</evidence>
<dbReference type="Proteomes" id="UP000190637">
    <property type="component" value="Unassembled WGS sequence"/>
</dbReference>
<name>A0A1T4QMD1_9ACTN</name>
<gene>
    <name evidence="2" type="ORF">SAMN02745673_02313</name>
</gene>
<proteinExistence type="predicted"/>
<keyword evidence="3" id="KW-1185">Reference proteome</keyword>
<evidence type="ECO:0000313" key="3">
    <source>
        <dbReference type="Proteomes" id="UP000190637"/>
    </source>
</evidence>
<dbReference type="RefSeq" id="WP_078761633.1">
    <property type="nucleotide sequence ID" value="NZ_FUWS01000005.1"/>
</dbReference>
<reference evidence="2 3" key="1">
    <citation type="submission" date="2017-02" db="EMBL/GenBank/DDBJ databases">
        <authorList>
            <person name="Peterson S.W."/>
        </authorList>
    </citation>
    <scope>NUCLEOTIDE SEQUENCE [LARGE SCALE GENOMIC DNA]</scope>
    <source>
        <strain evidence="2 3">DSM 45154</strain>
    </source>
</reference>
<dbReference type="AlphaFoldDB" id="A0A1T4QMD1"/>
<evidence type="ECO:0000256" key="1">
    <source>
        <dbReference type="SAM" id="Coils"/>
    </source>
</evidence>
<organism evidence="2 3">
    <name type="scientific">Marinactinospora thermotolerans DSM 45154</name>
    <dbReference type="NCBI Taxonomy" id="1122192"/>
    <lineage>
        <taxon>Bacteria</taxon>
        <taxon>Bacillati</taxon>
        <taxon>Actinomycetota</taxon>
        <taxon>Actinomycetes</taxon>
        <taxon>Streptosporangiales</taxon>
        <taxon>Nocardiopsidaceae</taxon>
        <taxon>Marinactinospora</taxon>
    </lineage>
</organism>
<feature type="coiled-coil region" evidence="1">
    <location>
        <begin position="9"/>
        <end position="36"/>
    </location>
</feature>